<protein>
    <submittedName>
        <fullName evidence="3">Phage tail protein</fullName>
    </submittedName>
</protein>
<gene>
    <name evidence="3" type="ORF">QNH24_02115</name>
</gene>
<dbReference type="RefSeq" id="WP_283870536.1">
    <property type="nucleotide sequence ID" value="NZ_CP126101.1"/>
</dbReference>
<dbReference type="AlphaFoldDB" id="A0AAX3WXM3"/>
<evidence type="ECO:0000259" key="2">
    <source>
        <dbReference type="Pfam" id="PF18994"/>
    </source>
</evidence>
<sequence>MMIVTNLANETELLVDYNGLKRIRKVNGDYSLSFVILKTEKNQYAYPLVEEESIINYDGQQYRIKDVTEVLAGKTPIKTVQASHIFFDLVDTHKYDYLENTQHLQSCLTFALDGTGYTFEVIDSFASAIFEKFGEDNSLSLVQKALNVFGAEVQINNKHLKFYRQIGTDTETQIRYGYNVKTLERYVNTNNLSTRIRGFGKKNENDSYVVTAEYLSPNHTIYGIRDAKPVYDERYTVHSELLDRIKSELIDEPQVSFKVDALELKKLGVLTEQLNEGDRVFVIYEPLGIDLIARVLEIVDYPESSKPAEYVFGNFQNNFVSEMAGFQKTKDNVDAILNGNQKLPYNVLDDAVLRATEALTSAMTELVFDNGIIARDPSNPNRLVLINSKGIGISDNGGATFKEAITADGFVLSAGAVGQLKANNIDVTGLIRGINDEGETTIDGGRITTNSIDVQKLMAGILTGFIIQTNENPYLPRIYMGGSKFEATNGDSTIIIDTMDWDGYAGFIVKSGAVDMRLQAYNDRTMLSSNGAPLEIWALNSGVKINGDFEVSGSKNATVPTSIGHVNVSAYETAEYFFGDIGRGKVVEGQCIVEIEPLFKETVNTEITYEVFLTPYGKGVIYADPDEMTADQFIVRGDDIPFAYEIKAKRKGYEDVRLELSQESEVEDIVQNASQN</sequence>
<dbReference type="Proteomes" id="UP001178322">
    <property type="component" value="Chromosome"/>
</dbReference>
<dbReference type="InterPro" id="IPR044051">
    <property type="entry name" value="Prophage_tail_N"/>
</dbReference>
<dbReference type="InterPro" id="IPR007119">
    <property type="entry name" value="Phage_tail_spike_N"/>
</dbReference>
<dbReference type="Pfam" id="PF18994">
    <property type="entry name" value="Prophage_tailD1"/>
    <property type="match status" value="1"/>
</dbReference>
<accession>A0AAX3WXM3</accession>
<evidence type="ECO:0000259" key="1">
    <source>
        <dbReference type="Pfam" id="PF06605"/>
    </source>
</evidence>
<evidence type="ECO:0000313" key="4">
    <source>
        <dbReference type="Proteomes" id="UP001178322"/>
    </source>
</evidence>
<organism evidence="3 4">
    <name type="scientific">Lysinibacillus pakistanensis</name>
    <dbReference type="NCBI Taxonomy" id="759811"/>
    <lineage>
        <taxon>Bacteria</taxon>
        <taxon>Bacillati</taxon>
        <taxon>Bacillota</taxon>
        <taxon>Bacilli</taxon>
        <taxon>Bacillales</taxon>
        <taxon>Bacillaceae</taxon>
        <taxon>Lysinibacillus</taxon>
    </lineage>
</organism>
<name>A0AAX3WXM3_9BACI</name>
<feature type="domain" description="Prophage endopeptidase tail N-terminal" evidence="2">
    <location>
        <begin position="5"/>
        <end position="84"/>
    </location>
</feature>
<dbReference type="Gene3D" id="3.55.50.40">
    <property type="match status" value="1"/>
</dbReference>
<dbReference type="Pfam" id="PF06605">
    <property type="entry name" value="Prophage_tail"/>
    <property type="match status" value="1"/>
</dbReference>
<feature type="domain" description="Tail spike" evidence="1">
    <location>
        <begin position="86"/>
        <end position="325"/>
    </location>
</feature>
<proteinExistence type="predicted"/>
<dbReference type="Gene3D" id="6.20.110.10">
    <property type="match status" value="1"/>
</dbReference>
<dbReference type="NCBIfam" id="TIGR01665">
    <property type="entry name" value="put_anti_recept"/>
    <property type="match status" value="1"/>
</dbReference>
<dbReference type="EMBL" id="CP126101">
    <property type="protein sequence ID" value="WHY52049.1"/>
    <property type="molecule type" value="Genomic_DNA"/>
</dbReference>
<dbReference type="InterPro" id="IPR010572">
    <property type="entry name" value="Tail_dom"/>
</dbReference>
<reference evidence="3" key="1">
    <citation type="submission" date="2023-05" db="EMBL/GenBank/DDBJ databases">
        <title>Comparative genomics of Bacillaceae isolates and their secondary metabolite potential.</title>
        <authorList>
            <person name="Song L."/>
            <person name="Nielsen L.J."/>
            <person name="Mohite O."/>
            <person name="Xu X."/>
            <person name="Weber T."/>
            <person name="Kovacs A.T."/>
        </authorList>
    </citation>
    <scope>NUCLEOTIDE SEQUENCE</scope>
    <source>
        <strain evidence="3">LY1</strain>
    </source>
</reference>
<evidence type="ECO:0000313" key="3">
    <source>
        <dbReference type="EMBL" id="WHY52049.1"/>
    </source>
</evidence>